<sequence>MSDLPIDMSNPAVRDFLILTRLQVLTPLSLLINIAAVSVCSFAISPSIAEVARMYSTSLTPRPSLIGTYIAAVYIMQVGYCVVLVLARKTETKQALIKGTGMSLVLANWVMGFWAIAWCLKAFTLSSILIGILVILLLYSNIVLNVYHPIALARPFDTAFIHAPIRLFLNLPLTLLFPVSIFIAVGHSWEQGKTKDYNNYAWEGFGVFFALNALYAAYIAVQRDIVWAVSSSWLALSVWRETPKSAPVSVTAIVFTFAHPVILVISYVVMIFHKRRRGGAIALPPDQENGNGQ</sequence>
<keyword evidence="1" id="KW-0812">Transmembrane</keyword>
<dbReference type="Proteomes" id="UP000757232">
    <property type="component" value="Unassembled WGS sequence"/>
</dbReference>
<comment type="caution">
    <text evidence="2">The sequence shown here is derived from an EMBL/GenBank/DDBJ whole genome shotgun (WGS) entry which is preliminary data.</text>
</comment>
<feature type="transmembrane region" description="Helical" evidence="1">
    <location>
        <begin position="200"/>
        <end position="218"/>
    </location>
</feature>
<dbReference type="InterPro" id="IPR013920">
    <property type="entry name" value="DUF1774_fun"/>
</dbReference>
<dbReference type="EMBL" id="LNZH02000163">
    <property type="protein sequence ID" value="OCB89208.1"/>
    <property type="molecule type" value="Genomic_DNA"/>
</dbReference>
<dbReference type="OrthoDB" id="3342455at2759"/>
<name>A0A9Q5N9S0_SANBA</name>
<feature type="transmembrane region" description="Helical" evidence="1">
    <location>
        <begin position="167"/>
        <end position="188"/>
    </location>
</feature>
<evidence type="ECO:0000313" key="3">
    <source>
        <dbReference type="Proteomes" id="UP000757232"/>
    </source>
</evidence>
<dbReference type="PANTHER" id="PTHR37992:SF1">
    <property type="entry name" value="DUF1774-DOMAIN-CONTAINING PROTEIN"/>
    <property type="match status" value="1"/>
</dbReference>
<evidence type="ECO:0000256" key="1">
    <source>
        <dbReference type="SAM" id="Phobius"/>
    </source>
</evidence>
<feature type="transmembrane region" description="Helical" evidence="1">
    <location>
        <begin position="248"/>
        <end position="272"/>
    </location>
</feature>
<dbReference type="PANTHER" id="PTHR37992">
    <property type="entry name" value="EXPRESSED PROTEIN"/>
    <property type="match status" value="1"/>
</dbReference>
<protein>
    <submittedName>
        <fullName evidence="2">Uncharacterized protein</fullName>
    </submittedName>
</protein>
<accession>A0A9Q5N9S0</accession>
<gene>
    <name evidence="2" type="ORF">A7U60_g3694</name>
</gene>
<feature type="transmembrane region" description="Helical" evidence="1">
    <location>
        <begin position="64"/>
        <end position="87"/>
    </location>
</feature>
<evidence type="ECO:0000313" key="2">
    <source>
        <dbReference type="EMBL" id="OCB89208.1"/>
    </source>
</evidence>
<reference evidence="2" key="1">
    <citation type="submission" date="2016-06" db="EMBL/GenBank/DDBJ databases">
        <title>Draft Genome sequence of the fungus Inonotus baumii.</title>
        <authorList>
            <person name="Zhu H."/>
            <person name="Lin W."/>
        </authorList>
    </citation>
    <scope>NUCLEOTIDE SEQUENCE</scope>
    <source>
        <strain evidence="2">821</strain>
    </source>
</reference>
<organism evidence="2 3">
    <name type="scientific">Sanghuangporus baumii</name>
    <name type="common">Phellinus baumii</name>
    <dbReference type="NCBI Taxonomy" id="108892"/>
    <lineage>
        <taxon>Eukaryota</taxon>
        <taxon>Fungi</taxon>
        <taxon>Dikarya</taxon>
        <taxon>Basidiomycota</taxon>
        <taxon>Agaricomycotina</taxon>
        <taxon>Agaricomycetes</taxon>
        <taxon>Hymenochaetales</taxon>
        <taxon>Hymenochaetaceae</taxon>
        <taxon>Sanghuangporus</taxon>
    </lineage>
</organism>
<dbReference type="AlphaFoldDB" id="A0A9Q5N9S0"/>
<keyword evidence="1" id="KW-0472">Membrane</keyword>
<feature type="transmembrane region" description="Helical" evidence="1">
    <location>
        <begin position="123"/>
        <end position="147"/>
    </location>
</feature>
<keyword evidence="3" id="KW-1185">Reference proteome</keyword>
<feature type="transmembrane region" description="Helical" evidence="1">
    <location>
        <begin position="24"/>
        <end position="44"/>
    </location>
</feature>
<proteinExistence type="predicted"/>
<keyword evidence="1" id="KW-1133">Transmembrane helix</keyword>
<feature type="transmembrane region" description="Helical" evidence="1">
    <location>
        <begin position="99"/>
        <end position="117"/>
    </location>
</feature>